<reference evidence="2" key="1">
    <citation type="submission" date="2019-08" db="EMBL/GenBank/DDBJ databases">
        <authorList>
            <person name="Kucharzyk K."/>
            <person name="Murdoch R.W."/>
            <person name="Higgins S."/>
            <person name="Loffler F."/>
        </authorList>
    </citation>
    <scope>NUCLEOTIDE SEQUENCE</scope>
</reference>
<dbReference type="InterPro" id="IPR010982">
    <property type="entry name" value="Lambda_DNA-bd_dom_sf"/>
</dbReference>
<dbReference type="Gene3D" id="1.10.260.40">
    <property type="entry name" value="lambda repressor-like DNA-binding domains"/>
    <property type="match status" value="1"/>
</dbReference>
<dbReference type="GO" id="GO:0003677">
    <property type="term" value="F:DNA binding"/>
    <property type="evidence" value="ECO:0007669"/>
    <property type="project" value="InterPro"/>
</dbReference>
<name>A0A644UQ31_9ZZZZ</name>
<feature type="domain" description="HTH cro/C1-type" evidence="1">
    <location>
        <begin position="28"/>
        <end position="80"/>
    </location>
</feature>
<evidence type="ECO:0000259" key="1">
    <source>
        <dbReference type="PROSITE" id="PS50943"/>
    </source>
</evidence>
<protein>
    <recommendedName>
        <fullName evidence="1">HTH cro/C1-type domain-containing protein</fullName>
    </recommendedName>
</protein>
<comment type="caution">
    <text evidence="2">The sequence shown here is derived from an EMBL/GenBank/DDBJ whole genome shotgun (WGS) entry which is preliminary data.</text>
</comment>
<dbReference type="CDD" id="cd00093">
    <property type="entry name" value="HTH_XRE"/>
    <property type="match status" value="1"/>
</dbReference>
<dbReference type="EMBL" id="VSSQ01000145">
    <property type="protein sequence ID" value="MPL81069.1"/>
    <property type="molecule type" value="Genomic_DNA"/>
</dbReference>
<dbReference type="SUPFAM" id="SSF47413">
    <property type="entry name" value="lambda repressor-like DNA-binding domains"/>
    <property type="match status" value="1"/>
</dbReference>
<dbReference type="Pfam" id="PF01381">
    <property type="entry name" value="HTH_3"/>
    <property type="match status" value="1"/>
</dbReference>
<evidence type="ECO:0000313" key="2">
    <source>
        <dbReference type="EMBL" id="MPL81069.1"/>
    </source>
</evidence>
<proteinExistence type="predicted"/>
<gene>
    <name evidence="2" type="ORF">SDC9_26978</name>
</gene>
<organism evidence="2">
    <name type="scientific">bioreactor metagenome</name>
    <dbReference type="NCBI Taxonomy" id="1076179"/>
    <lineage>
        <taxon>unclassified sequences</taxon>
        <taxon>metagenomes</taxon>
        <taxon>ecological metagenomes</taxon>
    </lineage>
</organism>
<dbReference type="SMART" id="SM00530">
    <property type="entry name" value="HTH_XRE"/>
    <property type="match status" value="1"/>
</dbReference>
<dbReference type="InterPro" id="IPR001387">
    <property type="entry name" value="Cro/C1-type_HTH"/>
</dbReference>
<accession>A0A644UQ31</accession>
<dbReference type="AlphaFoldDB" id="A0A644UQ31"/>
<sequence>MKNDSNNNILSLIDNNPDKILLSLASRVKERRLEINYTQNDLALRSGMPLSTYRRFELSGEISLRGLVMIAFALNLTDDFSSLFDKRIYNSIDEIVEIKNIKKRKRGGRK</sequence>
<dbReference type="PROSITE" id="PS50943">
    <property type="entry name" value="HTH_CROC1"/>
    <property type="match status" value="1"/>
</dbReference>